<reference evidence="1 2" key="1">
    <citation type="submission" date="2015-06" db="EMBL/GenBank/DDBJ databases">
        <title>Draft genome of the moderately acidophilic sulfate reducer Candidatus Desulfosporosinus acididurans strain M1.</title>
        <authorList>
            <person name="Poehlein A."/>
            <person name="Petzsch P."/>
            <person name="Johnson B.D."/>
            <person name="Schloemann M."/>
            <person name="Daniel R."/>
            <person name="Muehling M."/>
        </authorList>
    </citation>
    <scope>NUCLEOTIDE SEQUENCE [LARGE SCALE GENOMIC DNA]</scope>
    <source>
        <strain evidence="1 2">M1</strain>
    </source>
</reference>
<gene>
    <name evidence="1" type="ORF">DEAC_c16390</name>
</gene>
<dbReference type="Proteomes" id="UP000036356">
    <property type="component" value="Unassembled WGS sequence"/>
</dbReference>
<name>A0A0J1FRX5_9FIRM</name>
<keyword evidence="2" id="KW-1185">Reference proteome</keyword>
<comment type="caution">
    <text evidence="1">The sequence shown here is derived from an EMBL/GenBank/DDBJ whole genome shotgun (WGS) entry which is preliminary data.</text>
</comment>
<sequence>MIRFAEFSNSLARKIASKDPIKIPIIIIDNTLIQFLRMESTKRSSVLNPIDIILYAKNTSKLLILTRDVCGQKIYCNKLY</sequence>
<proteinExistence type="predicted"/>
<dbReference type="AlphaFoldDB" id="A0A0J1FRX5"/>
<protein>
    <submittedName>
        <fullName evidence="1">Uncharacterized protein</fullName>
    </submittedName>
</protein>
<dbReference type="EMBL" id="LDZY01000005">
    <property type="protein sequence ID" value="KLU66240.1"/>
    <property type="molecule type" value="Genomic_DNA"/>
</dbReference>
<evidence type="ECO:0000313" key="1">
    <source>
        <dbReference type="EMBL" id="KLU66240.1"/>
    </source>
</evidence>
<organism evidence="1 2">
    <name type="scientific">Desulfosporosinus acididurans</name>
    <dbReference type="NCBI Taxonomy" id="476652"/>
    <lineage>
        <taxon>Bacteria</taxon>
        <taxon>Bacillati</taxon>
        <taxon>Bacillota</taxon>
        <taxon>Clostridia</taxon>
        <taxon>Eubacteriales</taxon>
        <taxon>Desulfitobacteriaceae</taxon>
        <taxon>Desulfosporosinus</taxon>
    </lineage>
</organism>
<dbReference type="PATRIC" id="fig|476652.3.peg.1694"/>
<evidence type="ECO:0000313" key="2">
    <source>
        <dbReference type="Proteomes" id="UP000036356"/>
    </source>
</evidence>
<accession>A0A0J1FRX5</accession>